<name>A0A0A9EEI8_ARUDO</name>
<dbReference type="EMBL" id="GBRH01200467">
    <property type="protein sequence ID" value="JAD97428.1"/>
    <property type="molecule type" value="Transcribed_RNA"/>
</dbReference>
<accession>A0A0A9EEI8</accession>
<dbReference type="AlphaFoldDB" id="A0A0A9EEI8"/>
<reference evidence="1" key="2">
    <citation type="journal article" date="2015" name="Data Brief">
        <title>Shoot transcriptome of the giant reed, Arundo donax.</title>
        <authorList>
            <person name="Barrero R.A."/>
            <person name="Guerrero F.D."/>
            <person name="Moolhuijzen P."/>
            <person name="Goolsby J.A."/>
            <person name="Tidwell J."/>
            <person name="Bellgard S.E."/>
            <person name="Bellgard M.I."/>
        </authorList>
    </citation>
    <scope>NUCLEOTIDE SEQUENCE</scope>
    <source>
        <tissue evidence="1">Shoot tissue taken approximately 20 cm above the soil surface</tissue>
    </source>
</reference>
<sequence length="34" mass="3985">MILTETVETKLSEQHMYRSTHPSSRKVCLWAIHA</sequence>
<protein>
    <submittedName>
        <fullName evidence="1">Uncharacterized protein</fullName>
    </submittedName>
</protein>
<organism evidence="1">
    <name type="scientific">Arundo donax</name>
    <name type="common">Giant reed</name>
    <name type="synonym">Donax arundinaceus</name>
    <dbReference type="NCBI Taxonomy" id="35708"/>
    <lineage>
        <taxon>Eukaryota</taxon>
        <taxon>Viridiplantae</taxon>
        <taxon>Streptophyta</taxon>
        <taxon>Embryophyta</taxon>
        <taxon>Tracheophyta</taxon>
        <taxon>Spermatophyta</taxon>
        <taxon>Magnoliopsida</taxon>
        <taxon>Liliopsida</taxon>
        <taxon>Poales</taxon>
        <taxon>Poaceae</taxon>
        <taxon>PACMAD clade</taxon>
        <taxon>Arundinoideae</taxon>
        <taxon>Arundineae</taxon>
        <taxon>Arundo</taxon>
    </lineage>
</organism>
<evidence type="ECO:0000313" key="1">
    <source>
        <dbReference type="EMBL" id="JAD97428.1"/>
    </source>
</evidence>
<proteinExistence type="predicted"/>
<reference evidence="1" key="1">
    <citation type="submission" date="2014-09" db="EMBL/GenBank/DDBJ databases">
        <authorList>
            <person name="Magalhaes I.L.F."/>
            <person name="Oliveira U."/>
            <person name="Santos F.R."/>
            <person name="Vidigal T.H.D.A."/>
            <person name="Brescovit A.D."/>
            <person name="Santos A.J."/>
        </authorList>
    </citation>
    <scope>NUCLEOTIDE SEQUENCE</scope>
    <source>
        <tissue evidence="1">Shoot tissue taken approximately 20 cm above the soil surface</tissue>
    </source>
</reference>